<organism evidence="2 3">
    <name type="scientific">Ziziphus jujuba</name>
    <name type="common">Chinese jujube</name>
    <name type="synonym">Ziziphus sativa</name>
    <dbReference type="NCBI Taxonomy" id="326968"/>
    <lineage>
        <taxon>Eukaryota</taxon>
        <taxon>Viridiplantae</taxon>
        <taxon>Streptophyta</taxon>
        <taxon>Embryophyta</taxon>
        <taxon>Tracheophyta</taxon>
        <taxon>Spermatophyta</taxon>
        <taxon>Magnoliopsida</taxon>
        <taxon>eudicotyledons</taxon>
        <taxon>Gunneridae</taxon>
        <taxon>Pentapetalae</taxon>
        <taxon>rosids</taxon>
        <taxon>fabids</taxon>
        <taxon>Rosales</taxon>
        <taxon>Rhamnaceae</taxon>
        <taxon>Paliureae</taxon>
        <taxon>Ziziphus</taxon>
    </lineage>
</organism>
<gene>
    <name evidence="3" type="primary">LOC132803983</name>
</gene>
<dbReference type="GeneID" id="132803983"/>
<accession>A0A6P4AMD0</accession>
<dbReference type="InterPro" id="IPR036047">
    <property type="entry name" value="F-box-like_dom_sf"/>
</dbReference>
<name>A0A6P4AMD0_ZIZJJ</name>
<dbReference type="PANTHER" id="PTHR34145">
    <property type="entry name" value="OS02G0105600 PROTEIN"/>
    <property type="match status" value="1"/>
</dbReference>
<evidence type="ECO:0000313" key="2">
    <source>
        <dbReference type="Proteomes" id="UP001652623"/>
    </source>
</evidence>
<dbReference type="RefSeq" id="XP_060673843.1">
    <property type="nucleotide sequence ID" value="XM_060817860.1"/>
</dbReference>
<dbReference type="AlphaFoldDB" id="A0A6P4AMD0"/>
<dbReference type="InterPro" id="IPR053772">
    <property type="entry name" value="At1g61320/At1g61330-like"/>
</dbReference>
<dbReference type="InterPro" id="IPR032675">
    <property type="entry name" value="LRR_dom_sf"/>
</dbReference>
<keyword evidence="2" id="KW-1185">Reference proteome</keyword>
<dbReference type="SUPFAM" id="SSF52047">
    <property type="entry name" value="RNI-like"/>
    <property type="match status" value="1"/>
</dbReference>
<dbReference type="Proteomes" id="UP001652623">
    <property type="component" value="Chromosome 6"/>
</dbReference>
<dbReference type="SUPFAM" id="SSF81383">
    <property type="entry name" value="F-box domain"/>
    <property type="match status" value="1"/>
</dbReference>
<evidence type="ECO:0000259" key="1">
    <source>
        <dbReference type="Pfam" id="PF00646"/>
    </source>
</evidence>
<sequence>MDVFSSLPEPIIHHIMSLVPAKDATHMSILSNTFHSSWRSFPIMDFDFQLFIRSCSLDDEIYGESFLDFVVNSLQYHELTTSLEKLRFCGSPGGYKFDSMFKRMINFALDNNVRELELHFHIAWRLCTYCLPPAIFSAKSIKTLTLIAIALSQDLILSCPCIKSFNLISCHGFKTVFLASNAKLKALRIEEFSDIKDFHFESPALCLESFSFHSFVNSVPVKFNISGYTTPNLKYLRLKGHGIPDRLFESINAEFPYLEALMIQDCNVSKKKVKIHLEYLKTLELNMINFSKLEIEAPRMVSFTYKHGLVRTTENDISIRCTNLKYLRYRATVPYRWIRNSFSEFLFLETLKLHIWSENEKIKFHFECLKTFKLHLGDPSSKYGFLHLHMLFICKTS</sequence>
<dbReference type="Gene3D" id="3.80.10.10">
    <property type="entry name" value="Ribonuclease Inhibitor"/>
    <property type="match status" value="1"/>
</dbReference>
<dbReference type="PANTHER" id="PTHR34145:SF28">
    <property type="entry name" value="F-BOX DOMAIN-CONTAINING PROTEIN"/>
    <property type="match status" value="1"/>
</dbReference>
<dbReference type="InterPro" id="IPR001810">
    <property type="entry name" value="F-box_dom"/>
</dbReference>
<feature type="domain" description="F-box" evidence="1">
    <location>
        <begin position="4"/>
        <end position="43"/>
    </location>
</feature>
<protein>
    <submittedName>
        <fullName evidence="3">FBD-associated F-box protein At1g55030</fullName>
    </submittedName>
</protein>
<evidence type="ECO:0000313" key="3">
    <source>
        <dbReference type="RefSeq" id="XP_060673843.1"/>
    </source>
</evidence>
<dbReference type="Pfam" id="PF00646">
    <property type="entry name" value="F-box"/>
    <property type="match status" value="1"/>
</dbReference>
<reference evidence="3" key="1">
    <citation type="submission" date="2025-08" db="UniProtKB">
        <authorList>
            <consortium name="RefSeq"/>
        </authorList>
    </citation>
    <scope>IDENTIFICATION</scope>
    <source>
        <tissue evidence="3">Seedling</tissue>
    </source>
</reference>
<proteinExistence type="predicted"/>